<accession>A0A814SIX2</accession>
<sequence>ILINLPLLQSIVTSIAARGILSEKEIVDSIATRNISTEPEEEQESDTDIDEQEDTNKQKIASKEAIERINDLKNFFFLKKTKILIRIFVINLLFNMASFQKEEALSSQKKNFKYYKRPKNSR</sequence>
<keyword evidence="3" id="KW-1185">Reference proteome</keyword>
<evidence type="ECO:0000313" key="2">
    <source>
        <dbReference type="EMBL" id="CAF1148912.1"/>
    </source>
</evidence>
<feature type="compositionally biased region" description="Acidic residues" evidence="1">
    <location>
        <begin position="38"/>
        <end position="53"/>
    </location>
</feature>
<organism evidence="2 3">
    <name type="scientific">Brachionus calyciflorus</name>
    <dbReference type="NCBI Taxonomy" id="104777"/>
    <lineage>
        <taxon>Eukaryota</taxon>
        <taxon>Metazoa</taxon>
        <taxon>Spiralia</taxon>
        <taxon>Gnathifera</taxon>
        <taxon>Rotifera</taxon>
        <taxon>Eurotatoria</taxon>
        <taxon>Monogononta</taxon>
        <taxon>Pseudotrocha</taxon>
        <taxon>Ploima</taxon>
        <taxon>Brachionidae</taxon>
        <taxon>Brachionus</taxon>
    </lineage>
</organism>
<dbReference type="OrthoDB" id="10172228at2759"/>
<protein>
    <submittedName>
        <fullName evidence="2">Uncharacterized protein</fullName>
    </submittedName>
</protein>
<dbReference type="AlphaFoldDB" id="A0A814SIX2"/>
<dbReference type="Proteomes" id="UP000663879">
    <property type="component" value="Unassembled WGS sequence"/>
</dbReference>
<feature type="non-terminal residue" evidence="2">
    <location>
        <position position="1"/>
    </location>
</feature>
<evidence type="ECO:0000256" key="1">
    <source>
        <dbReference type="SAM" id="MobiDB-lite"/>
    </source>
</evidence>
<comment type="caution">
    <text evidence="2">The sequence shown here is derived from an EMBL/GenBank/DDBJ whole genome shotgun (WGS) entry which is preliminary data.</text>
</comment>
<proteinExistence type="predicted"/>
<name>A0A814SIX2_9BILA</name>
<evidence type="ECO:0000313" key="3">
    <source>
        <dbReference type="Proteomes" id="UP000663879"/>
    </source>
</evidence>
<dbReference type="EMBL" id="CAJNOC010011566">
    <property type="protein sequence ID" value="CAF1148912.1"/>
    <property type="molecule type" value="Genomic_DNA"/>
</dbReference>
<reference evidence="2" key="1">
    <citation type="submission" date="2021-02" db="EMBL/GenBank/DDBJ databases">
        <authorList>
            <person name="Nowell W R."/>
        </authorList>
    </citation>
    <scope>NUCLEOTIDE SEQUENCE</scope>
    <source>
        <strain evidence="2">Ploen Becks lab</strain>
    </source>
</reference>
<gene>
    <name evidence="2" type="ORF">OXX778_LOCUS23209</name>
</gene>
<feature type="region of interest" description="Disordered" evidence="1">
    <location>
        <begin position="32"/>
        <end position="57"/>
    </location>
</feature>